<evidence type="ECO:0000313" key="2">
    <source>
        <dbReference type="Proteomes" id="UP000320216"/>
    </source>
</evidence>
<keyword evidence="2" id="KW-1185">Reference proteome</keyword>
<dbReference type="AlphaFoldDB" id="A0A5B8M1Y0"/>
<organism evidence="1 2">
    <name type="scientific">Humibacter ginsenosidimutans</name>
    <dbReference type="NCBI Taxonomy" id="2599293"/>
    <lineage>
        <taxon>Bacteria</taxon>
        <taxon>Bacillati</taxon>
        <taxon>Actinomycetota</taxon>
        <taxon>Actinomycetes</taxon>
        <taxon>Micrococcales</taxon>
        <taxon>Microbacteriaceae</taxon>
        <taxon>Humibacter</taxon>
    </lineage>
</organism>
<proteinExistence type="predicted"/>
<sequence length="220" mass="24819">MLIEGTLRWRVTEDCPWDLLMALCLRDLAGLEGVGEPPLPAVVPAVQHQPAAERMLAIAPPRPWGDHARETAHPTQPTLADEWVGWWRRAVVDMNSVASWSTSFVPPHFAAFDRELALQDLVIERFADAVAWSNARRAEYLADDLRHRAEYSADIVDTVRQHEHELHRQTGSFRLDIEALPLAEKGAWVVGPDTVVVSWSLRDDHEAFRAWFTPIVAALV</sequence>
<reference evidence="1 2" key="1">
    <citation type="submission" date="2019-07" db="EMBL/GenBank/DDBJ databases">
        <title>Full genome sequence of Humibacter sp. WJ7-1.</title>
        <authorList>
            <person name="Im W.-T."/>
        </authorList>
    </citation>
    <scope>NUCLEOTIDE SEQUENCE [LARGE SCALE GENOMIC DNA]</scope>
    <source>
        <strain evidence="1 2">WJ7-1</strain>
    </source>
</reference>
<gene>
    <name evidence="1" type="ORF">FPZ11_04005</name>
</gene>
<dbReference type="OrthoDB" id="4943423at2"/>
<dbReference type="RefSeq" id="WP_146318570.1">
    <property type="nucleotide sequence ID" value="NZ_CP042305.1"/>
</dbReference>
<dbReference type="EMBL" id="CP042305">
    <property type="protein sequence ID" value="QDZ14051.1"/>
    <property type="molecule type" value="Genomic_DNA"/>
</dbReference>
<evidence type="ECO:0000313" key="1">
    <source>
        <dbReference type="EMBL" id="QDZ14051.1"/>
    </source>
</evidence>
<accession>A0A5B8M1Y0</accession>
<protein>
    <submittedName>
        <fullName evidence="1">Uncharacterized protein</fullName>
    </submittedName>
</protein>
<dbReference type="Proteomes" id="UP000320216">
    <property type="component" value="Chromosome"/>
</dbReference>
<name>A0A5B8M1Y0_9MICO</name>
<dbReference type="KEGG" id="huw:FPZ11_04005"/>